<organism evidence="1 2">
    <name type="scientific">Kribbella soli</name>
    <dbReference type="NCBI Taxonomy" id="1124743"/>
    <lineage>
        <taxon>Bacteria</taxon>
        <taxon>Bacillati</taxon>
        <taxon>Actinomycetota</taxon>
        <taxon>Actinomycetes</taxon>
        <taxon>Propionibacteriales</taxon>
        <taxon>Kribbellaceae</taxon>
        <taxon>Kribbella</taxon>
    </lineage>
</organism>
<sequence length="202" mass="23452">MTHLGPWDPLQPYEVAELWNQQRERKPWWIAGGYAIELFVGHKLRGHGDIDVLLLREDQHVVHDILAGWDVQAADPPGQLRQWPAGEVLPQHVHDIWCRESPSGPWRLQIMLDNTDDNHWFSRRDPRVRRPVADLARETSEGWPYLAPEIQLFYKAKPTNQLPKDEIDFSAALPLLDATQRAWLVAALSITLPDHHWRTALR</sequence>
<proteinExistence type="predicted"/>
<dbReference type="RefSeq" id="WP_131337111.1">
    <property type="nucleotide sequence ID" value="NZ_SJJZ01000001.1"/>
</dbReference>
<reference evidence="1 2" key="1">
    <citation type="submission" date="2019-02" db="EMBL/GenBank/DDBJ databases">
        <title>Kribbella capetownensis sp. nov. and Kribbella speibonae sp. nov., isolated from soil.</title>
        <authorList>
            <person name="Curtis S.M."/>
            <person name="Norton I."/>
            <person name="Everest G.J."/>
            <person name="Meyers P.R."/>
        </authorList>
    </citation>
    <scope>NUCLEOTIDE SEQUENCE [LARGE SCALE GENOMIC DNA]</scope>
    <source>
        <strain evidence="1 2">KCTC 29219</strain>
    </source>
</reference>
<evidence type="ECO:0000313" key="1">
    <source>
        <dbReference type="EMBL" id="TCC11966.1"/>
    </source>
</evidence>
<keyword evidence="2" id="KW-1185">Reference proteome</keyword>
<dbReference type="Proteomes" id="UP000292346">
    <property type="component" value="Unassembled WGS sequence"/>
</dbReference>
<gene>
    <name evidence="1" type="ORF">E0H45_12250</name>
</gene>
<protein>
    <submittedName>
        <fullName evidence="1">Amino acid transporter</fullName>
    </submittedName>
</protein>
<dbReference type="AlphaFoldDB" id="A0A4V6N3Q5"/>
<comment type="caution">
    <text evidence="1">The sequence shown here is derived from an EMBL/GenBank/DDBJ whole genome shotgun (WGS) entry which is preliminary data.</text>
</comment>
<dbReference type="InterPro" id="IPR019646">
    <property type="entry name" value="Aminoglyc_AdlTrfase"/>
</dbReference>
<dbReference type="Pfam" id="PF10706">
    <property type="entry name" value="Aminoglyc_resit"/>
    <property type="match status" value="1"/>
</dbReference>
<dbReference type="Gene3D" id="3.30.460.40">
    <property type="match status" value="1"/>
</dbReference>
<dbReference type="EMBL" id="SJJZ01000001">
    <property type="protein sequence ID" value="TCC11966.1"/>
    <property type="molecule type" value="Genomic_DNA"/>
</dbReference>
<evidence type="ECO:0000313" key="2">
    <source>
        <dbReference type="Proteomes" id="UP000292346"/>
    </source>
</evidence>
<name>A0A4V6N3Q5_9ACTN</name>
<accession>A0A4V6N3Q5</accession>
<dbReference type="OrthoDB" id="4539099at2"/>